<comment type="similarity">
    <text evidence="1">Belongs to the short-chain dehydrogenases/reductases (SDR) family.</text>
</comment>
<dbReference type="PANTHER" id="PTHR42901">
    <property type="entry name" value="ALCOHOL DEHYDROGENASE"/>
    <property type="match status" value="1"/>
</dbReference>
<evidence type="ECO:0000313" key="4">
    <source>
        <dbReference type="Proteomes" id="UP000294678"/>
    </source>
</evidence>
<keyword evidence="2" id="KW-0560">Oxidoreductase</keyword>
<reference evidence="3 4" key="1">
    <citation type="submission" date="2019-03" db="EMBL/GenBank/DDBJ databases">
        <title>Genomic Encyclopedia of Type Strains, Phase IV (KMG-IV): sequencing the most valuable type-strain genomes for metagenomic binning, comparative biology and taxonomic classification.</title>
        <authorList>
            <person name="Goeker M."/>
        </authorList>
    </citation>
    <scope>NUCLEOTIDE SEQUENCE [LARGE SCALE GENOMIC DNA]</scope>
    <source>
        <strain evidence="3 4">DSM 100055</strain>
    </source>
</reference>
<accession>A0AA46E0G5</accession>
<organism evidence="3 4">
    <name type="scientific">Hypnocyclicus thermotrophus</name>
    <dbReference type="NCBI Taxonomy" id="1627895"/>
    <lineage>
        <taxon>Bacteria</taxon>
        <taxon>Fusobacteriati</taxon>
        <taxon>Fusobacteriota</taxon>
        <taxon>Fusobacteriia</taxon>
        <taxon>Fusobacteriales</taxon>
        <taxon>Fusobacteriaceae</taxon>
        <taxon>Hypnocyclicus</taxon>
    </lineage>
</organism>
<evidence type="ECO:0000256" key="2">
    <source>
        <dbReference type="ARBA" id="ARBA00023002"/>
    </source>
</evidence>
<name>A0AA46E0G5_9FUSO</name>
<dbReference type="EMBL" id="SOBG01000001">
    <property type="protein sequence ID" value="TDT72471.1"/>
    <property type="molecule type" value="Genomic_DNA"/>
</dbReference>
<dbReference type="InterPro" id="IPR002347">
    <property type="entry name" value="SDR_fam"/>
</dbReference>
<protein>
    <recommendedName>
        <fullName evidence="5">Short-subunit dehydrogenase</fullName>
    </recommendedName>
</protein>
<keyword evidence="4" id="KW-1185">Reference proteome</keyword>
<dbReference type="RefSeq" id="WP_134112138.1">
    <property type="nucleotide sequence ID" value="NZ_SOBG01000001.1"/>
</dbReference>
<dbReference type="GO" id="GO:0016491">
    <property type="term" value="F:oxidoreductase activity"/>
    <property type="evidence" value="ECO:0007669"/>
    <property type="project" value="UniProtKB-KW"/>
</dbReference>
<evidence type="ECO:0000313" key="3">
    <source>
        <dbReference type="EMBL" id="TDT72471.1"/>
    </source>
</evidence>
<evidence type="ECO:0000256" key="1">
    <source>
        <dbReference type="ARBA" id="ARBA00006484"/>
    </source>
</evidence>
<sequence length="257" mass="29638">MYKTALITGASSGMGYEYAKYYAENHYNLILIARRKNILNNIKFDFENKYNIYVTVLPLDLSKNNFIEILNSSINNITIDYFIHCAGIGILKKFINYDIAIDESIIQVNILSIVKLLKYLLQKMEKQNYGRILVVSSTASFQPVPYMNTYSASKSFVTNFIISLIEENKNKNIFISLFCPGATNTEFLEKSNITPSKWRGNIPNAEKVVNYSIKKFNNNKKLILYGNYNKFLIFIQKFLPRFFIPKIISLTIKKGSS</sequence>
<dbReference type="AlphaFoldDB" id="A0AA46E0G5"/>
<comment type="caution">
    <text evidence="3">The sequence shown here is derived from an EMBL/GenBank/DDBJ whole genome shotgun (WGS) entry which is preliminary data.</text>
</comment>
<dbReference type="Gene3D" id="3.40.50.720">
    <property type="entry name" value="NAD(P)-binding Rossmann-like Domain"/>
    <property type="match status" value="1"/>
</dbReference>
<dbReference type="Pfam" id="PF00106">
    <property type="entry name" value="adh_short"/>
    <property type="match status" value="1"/>
</dbReference>
<dbReference type="PIRSF" id="PIRSF000126">
    <property type="entry name" value="11-beta-HSD1"/>
    <property type="match status" value="1"/>
</dbReference>
<dbReference type="SUPFAM" id="SSF51735">
    <property type="entry name" value="NAD(P)-binding Rossmann-fold domains"/>
    <property type="match status" value="1"/>
</dbReference>
<gene>
    <name evidence="3" type="ORF">EV215_0277</name>
</gene>
<dbReference type="Proteomes" id="UP000294678">
    <property type="component" value="Unassembled WGS sequence"/>
</dbReference>
<dbReference type="PRINTS" id="PR00081">
    <property type="entry name" value="GDHRDH"/>
</dbReference>
<dbReference type="InterPro" id="IPR036291">
    <property type="entry name" value="NAD(P)-bd_dom_sf"/>
</dbReference>
<evidence type="ECO:0008006" key="5">
    <source>
        <dbReference type="Google" id="ProtNLM"/>
    </source>
</evidence>
<proteinExistence type="inferred from homology"/>
<dbReference type="PANTHER" id="PTHR42901:SF1">
    <property type="entry name" value="ALCOHOL DEHYDROGENASE"/>
    <property type="match status" value="1"/>
</dbReference>